<keyword evidence="2" id="KW-0539">Nucleus</keyword>
<evidence type="ECO:0000256" key="3">
    <source>
        <dbReference type="ARBA" id="ARBA00038335"/>
    </source>
</evidence>
<evidence type="ECO:0000256" key="1">
    <source>
        <dbReference type="ARBA" id="ARBA00004123"/>
    </source>
</evidence>
<gene>
    <name evidence="6" type="ORF">DAKH74_006910</name>
</gene>
<dbReference type="PANTHER" id="PTHR44267:SF1">
    <property type="entry name" value="WD REPEAT-CONTAINING PROTEIN 43"/>
    <property type="match status" value="1"/>
</dbReference>
<dbReference type="PANTHER" id="PTHR44267">
    <property type="entry name" value="WD REPEAT-CONTAINING PROTEIN 43"/>
    <property type="match status" value="1"/>
</dbReference>
<dbReference type="GO" id="GO:0005730">
    <property type="term" value="C:nucleolus"/>
    <property type="evidence" value="ECO:0007669"/>
    <property type="project" value="TreeGrafter"/>
</dbReference>
<feature type="compositionally biased region" description="Acidic residues" evidence="4">
    <location>
        <begin position="613"/>
        <end position="627"/>
    </location>
</feature>
<dbReference type="InterPro" id="IPR036322">
    <property type="entry name" value="WD40_repeat_dom_sf"/>
</dbReference>
<dbReference type="AlphaFoldDB" id="A0AAV5RRK4"/>
<dbReference type="InterPro" id="IPR052414">
    <property type="entry name" value="U3_snoRNA-assoc_WDR"/>
</dbReference>
<evidence type="ECO:0000256" key="4">
    <source>
        <dbReference type="SAM" id="MobiDB-lite"/>
    </source>
</evidence>
<dbReference type="Proteomes" id="UP001377567">
    <property type="component" value="Unassembled WGS sequence"/>
</dbReference>
<dbReference type="Pfam" id="PF04003">
    <property type="entry name" value="Utp12"/>
    <property type="match status" value="1"/>
</dbReference>
<organism evidence="6 7">
    <name type="scientific">Maudiozyma humilis</name>
    <name type="common">Sour dough yeast</name>
    <name type="synonym">Kazachstania humilis</name>
    <dbReference type="NCBI Taxonomy" id="51915"/>
    <lineage>
        <taxon>Eukaryota</taxon>
        <taxon>Fungi</taxon>
        <taxon>Dikarya</taxon>
        <taxon>Ascomycota</taxon>
        <taxon>Saccharomycotina</taxon>
        <taxon>Saccharomycetes</taxon>
        <taxon>Saccharomycetales</taxon>
        <taxon>Saccharomycetaceae</taxon>
        <taxon>Maudiozyma</taxon>
    </lineage>
</organism>
<proteinExistence type="inferred from homology"/>
<comment type="subcellular location">
    <subcellularLocation>
        <location evidence="1">Nucleus</location>
    </subcellularLocation>
</comment>
<dbReference type="EMBL" id="BTGD01000001">
    <property type="protein sequence ID" value="GMM54075.1"/>
    <property type="molecule type" value="Genomic_DNA"/>
</dbReference>
<evidence type="ECO:0000313" key="6">
    <source>
        <dbReference type="EMBL" id="GMM54075.1"/>
    </source>
</evidence>
<accession>A0AAV5RRK4</accession>
<evidence type="ECO:0000259" key="5">
    <source>
        <dbReference type="Pfam" id="PF04003"/>
    </source>
</evidence>
<comment type="similarity">
    <text evidence="3">Belongs to the UTP5 family.</text>
</comment>
<protein>
    <submittedName>
        <fullName evidence="6">Utp5 protein</fullName>
    </submittedName>
</protein>
<name>A0AAV5RRK4_MAUHU</name>
<sequence length="627" mass="70467">MATVQSSGPLVLSSYDPSGQYLCYVTTALDKQRVSVEPTQKGQNDSTLNEKFLYLESSDLRVTSLKWAFLNSNETLCVFIGLNNGEIWLYSPLGNEIIIKLSTENGYDISDFVIAADSLFCIDSNDVIFEFDLVSFSLRHHYKIEECSNLKRIEYISENKIMVASHQLFLINNAKREVEMTLPGHISPVCTLKKLSDDYILSGAENDRFLNIYNLLDGTIKSVLVAKSNVNNVSTFGTSKISITTESGNVEVFVDPLIQNKNKRRNMKSRQSTSSINITTNDGKLIPCADVFSGKDTIDLTYLTNATMCNFVRIRWDSLELQHTITVNVAEKVRNQSKDRSLLGKDLAAATTYQEGNLRVTSGDNFKHLEDVIRELELQTSDDRADADEKSTEVESLADKLPMVQATKRKNPMAGTVGVILAQALQSNDHSLLETVLNNSDERVIRDTIIRLQPTLSVILLERLAERIARQSHRQGQLNVWVKWCIIIHGGYLITVPNLIKTLASLHSTLKNRAGLLERLLELETRLDCALNRFEDPVVDAFVNQYDDEEYTDYEDESVVTYVEELDDANLMESGEEGESSEEEEDFSETEINESQVSKNSDSKVKSRAIDDVSADEEEGYSDVEMA</sequence>
<feature type="region of interest" description="Disordered" evidence="4">
    <location>
        <begin position="571"/>
        <end position="627"/>
    </location>
</feature>
<dbReference type="GO" id="GO:0000462">
    <property type="term" value="P:maturation of SSU-rRNA from tricistronic rRNA transcript (SSU-rRNA, 5.8S rRNA, LSU-rRNA)"/>
    <property type="evidence" value="ECO:0007669"/>
    <property type="project" value="TreeGrafter"/>
</dbReference>
<evidence type="ECO:0000313" key="7">
    <source>
        <dbReference type="Proteomes" id="UP001377567"/>
    </source>
</evidence>
<feature type="compositionally biased region" description="Acidic residues" evidence="4">
    <location>
        <begin position="571"/>
        <end position="592"/>
    </location>
</feature>
<feature type="domain" description="Small-subunit processome Utp12" evidence="5">
    <location>
        <begin position="428"/>
        <end position="530"/>
    </location>
</feature>
<feature type="compositionally biased region" description="Basic and acidic residues" evidence="4">
    <location>
        <begin position="601"/>
        <end position="611"/>
    </location>
</feature>
<dbReference type="SUPFAM" id="SSF50978">
    <property type="entry name" value="WD40 repeat-like"/>
    <property type="match status" value="1"/>
</dbReference>
<dbReference type="InterPro" id="IPR007148">
    <property type="entry name" value="SSU_processome_Utp12"/>
</dbReference>
<evidence type="ECO:0000256" key="2">
    <source>
        <dbReference type="ARBA" id="ARBA00023242"/>
    </source>
</evidence>
<keyword evidence="7" id="KW-1185">Reference proteome</keyword>
<reference evidence="6 7" key="1">
    <citation type="journal article" date="2023" name="Elife">
        <title>Identification of key yeast species and microbe-microbe interactions impacting larval growth of Drosophila in the wild.</title>
        <authorList>
            <person name="Mure A."/>
            <person name="Sugiura Y."/>
            <person name="Maeda R."/>
            <person name="Honda K."/>
            <person name="Sakurai N."/>
            <person name="Takahashi Y."/>
            <person name="Watada M."/>
            <person name="Katoh T."/>
            <person name="Gotoh A."/>
            <person name="Gotoh Y."/>
            <person name="Taniguchi I."/>
            <person name="Nakamura K."/>
            <person name="Hayashi T."/>
            <person name="Katayama T."/>
            <person name="Uemura T."/>
            <person name="Hattori Y."/>
        </authorList>
    </citation>
    <scope>NUCLEOTIDE SEQUENCE [LARGE SCALE GENOMIC DNA]</scope>
    <source>
        <strain evidence="6 7">KH-74</strain>
    </source>
</reference>
<comment type="caution">
    <text evidence="6">The sequence shown here is derived from an EMBL/GenBank/DDBJ whole genome shotgun (WGS) entry which is preliminary data.</text>
</comment>